<comment type="similarity">
    <text evidence="1 4 7">Belongs to the aldehyde dehydrogenase family.</text>
</comment>
<dbReference type="PROSITE" id="PS00687">
    <property type="entry name" value="ALDEHYDE_DEHYDR_GLU"/>
    <property type="match status" value="1"/>
</dbReference>
<dbReference type="EMBL" id="RRZK01000022">
    <property type="protein sequence ID" value="TDB60905.1"/>
    <property type="molecule type" value="Genomic_DNA"/>
</dbReference>
<evidence type="ECO:0000256" key="2">
    <source>
        <dbReference type="ARBA" id="ARBA00023002"/>
    </source>
</evidence>
<dbReference type="Gene3D" id="3.40.309.10">
    <property type="entry name" value="Aldehyde Dehydrogenase, Chain A, domain 2"/>
    <property type="match status" value="1"/>
</dbReference>
<evidence type="ECO:0000313" key="9">
    <source>
        <dbReference type="EMBL" id="TDB60905.1"/>
    </source>
</evidence>
<dbReference type="GO" id="GO:0005737">
    <property type="term" value="C:cytoplasm"/>
    <property type="evidence" value="ECO:0007669"/>
    <property type="project" value="TreeGrafter"/>
</dbReference>
<dbReference type="CDD" id="cd07133">
    <property type="entry name" value="ALDH_CALDH_CalB"/>
    <property type="match status" value="1"/>
</dbReference>
<dbReference type="AlphaFoldDB" id="A0A1H2NH03"/>
<keyword evidence="10" id="KW-1185">Reference proteome</keyword>
<dbReference type="Proteomes" id="UP000295254">
    <property type="component" value="Unassembled WGS sequence"/>
</dbReference>
<evidence type="ECO:0000256" key="4">
    <source>
        <dbReference type="PIRNR" id="PIRNR036492"/>
    </source>
</evidence>
<evidence type="ECO:0000259" key="8">
    <source>
        <dbReference type="Pfam" id="PF00171"/>
    </source>
</evidence>
<organism evidence="9 10">
    <name type="scientific">Pseudomonas vancouverensis</name>
    <dbReference type="NCBI Taxonomy" id="95300"/>
    <lineage>
        <taxon>Bacteria</taxon>
        <taxon>Pseudomonadati</taxon>
        <taxon>Pseudomonadota</taxon>
        <taxon>Gammaproteobacteria</taxon>
        <taxon>Pseudomonadales</taxon>
        <taxon>Pseudomonadaceae</taxon>
        <taxon>Pseudomonas</taxon>
    </lineage>
</organism>
<dbReference type="InterPro" id="IPR016163">
    <property type="entry name" value="Ald_DH_C"/>
</dbReference>
<dbReference type="InterPro" id="IPR012394">
    <property type="entry name" value="Aldehyde_DH_NAD(P)"/>
</dbReference>
<dbReference type="RefSeq" id="WP_093221180.1">
    <property type="nucleotide sequence ID" value="NZ_LT629803.1"/>
</dbReference>
<keyword evidence="3" id="KW-0520">NAD</keyword>
<accession>A0A1H2NH03</accession>
<proteinExistence type="inferred from homology"/>
<protein>
    <recommendedName>
        <fullName evidence="4">Aldehyde dehydrogenase</fullName>
    </recommendedName>
</protein>
<dbReference type="PANTHER" id="PTHR43570:SF20">
    <property type="entry name" value="ALDEHYDE DEHYDROGENASE ALDX-RELATED"/>
    <property type="match status" value="1"/>
</dbReference>
<reference evidence="10" key="1">
    <citation type="journal article" date="2019" name="bioRxiv">
        <title>Bacterially produced spermidine induces plant systemic susceptibility to pathogens.</title>
        <authorList>
            <person name="Melnyk R.A."/>
            <person name="Beskrovnaya P.A."/>
            <person name="Liu Z."/>
            <person name="Song Y."/>
            <person name="Haney C.H."/>
        </authorList>
    </citation>
    <scope>NUCLEOTIDE SEQUENCE [LARGE SCALE GENOMIC DNA]</scope>
    <source>
        <strain evidence="10">Dha-51</strain>
    </source>
</reference>
<evidence type="ECO:0000256" key="7">
    <source>
        <dbReference type="RuleBase" id="RU003345"/>
    </source>
</evidence>
<feature type="active site" evidence="5 6">
    <location>
        <position position="215"/>
    </location>
</feature>
<keyword evidence="2 4" id="KW-0560">Oxidoreductase</keyword>
<evidence type="ECO:0000256" key="1">
    <source>
        <dbReference type="ARBA" id="ARBA00009986"/>
    </source>
</evidence>
<feature type="domain" description="Aldehyde dehydrogenase" evidence="8">
    <location>
        <begin position="9"/>
        <end position="442"/>
    </location>
</feature>
<gene>
    <name evidence="9" type="ORF">EIY72_16285</name>
</gene>
<dbReference type="Pfam" id="PF00171">
    <property type="entry name" value="Aldedh"/>
    <property type="match status" value="1"/>
</dbReference>
<name>A0A1H2NH03_PSEVA</name>
<evidence type="ECO:0000256" key="3">
    <source>
        <dbReference type="ARBA" id="ARBA00023027"/>
    </source>
</evidence>
<dbReference type="SUPFAM" id="SSF53720">
    <property type="entry name" value="ALDH-like"/>
    <property type="match status" value="1"/>
</dbReference>
<sequence>MSAIESSPGVDIRAIVEKQRAAFLAREPYTLEERCELLDRAMGLLVNNEQAIIDALTADFGHRSPAFSKGSEVLSPLATLKQTKAELAQWMQPEKRQARGGEAWVQYQPLGVVGIVTAWNVPAYMVFSGLAGALAAGNRVIIKPSEFNPHTSALIARLIASVYAEEEVAVVLGGPEVGQAFCGQPFDHLLFTGATSIGKHVLRAAAEHLVPVTLELGGKSPAIISRSADFKDAVAKVVIGKLLNAGQLCVAPDHVYVARESLDAFVAVAKAVVAKFFPTLKDNPEYTSIINARHFQRLQGYLSEAREAGVELIELNAAGEDFSQGTLNKVMPTLLLNPADDLQVMQDEIFGPLLPIIAYDDIGEVIARINARPRPLALYYFGQDVDEEARVLSRTCSGGVTLNGVMSHASSEGLPFGGVGASGMGAYHGIDGFRTFSHAKAVLRTAANLA</sequence>
<dbReference type="PIRSF" id="PIRSF036492">
    <property type="entry name" value="ALDH"/>
    <property type="match status" value="1"/>
</dbReference>
<dbReference type="GO" id="GO:0006081">
    <property type="term" value="P:aldehyde metabolic process"/>
    <property type="evidence" value="ECO:0007669"/>
    <property type="project" value="InterPro"/>
</dbReference>
<dbReference type="PANTHER" id="PTHR43570">
    <property type="entry name" value="ALDEHYDE DEHYDROGENASE"/>
    <property type="match status" value="1"/>
</dbReference>
<dbReference type="InterPro" id="IPR016162">
    <property type="entry name" value="Ald_DH_N"/>
</dbReference>
<dbReference type="Gene3D" id="3.40.605.10">
    <property type="entry name" value="Aldehyde Dehydrogenase, Chain A, domain 1"/>
    <property type="match status" value="1"/>
</dbReference>
<evidence type="ECO:0000256" key="5">
    <source>
        <dbReference type="PIRSR" id="PIRSR036492-1"/>
    </source>
</evidence>
<dbReference type="InterPro" id="IPR016161">
    <property type="entry name" value="Ald_DH/histidinol_DH"/>
</dbReference>
<feature type="active site" evidence="5">
    <location>
        <position position="249"/>
    </location>
</feature>
<evidence type="ECO:0000256" key="6">
    <source>
        <dbReference type="PROSITE-ProRule" id="PRU10007"/>
    </source>
</evidence>
<dbReference type="GO" id="GO:0004029">
    <property type="term" value="F:aldehyde dehydrogenase (NAD+) activity"/>
    <property type="evidence" value="ECO:0007669"/>
    <property type="project" value="TreeGrafter"/>
</dbReference>
<dbReference type="InterPro" id="IPR029510">
    <property type="entry name" value="Ald_DH_CS_GLU"/>
</dbReference>
<dbReference type="InterPro" id="IPR015590">
    <property type="entry name" value="Aldehyde_DH_dom"/>
</dbReference>
<evidence type="ECO:0000313" key="10">
    <source>
        <dbReference type="Proteomes" id="UP000295254"/>
    </source>
</evidence>
<comment type="caution">
    <text evidence="9">The sequence shown here is derived from an EMBL/GenBank/DDBJ whole genome shotgun (WGS) entry which is preliminary data.</text>
</comment>
<dbReference type="STRING" id="95300.SAMN05216558_2261"/>
<dbReference type="OrthoDB" id="9812625at2"/>